<name>A0A6J5LV33_9CAUD</name>
<protein>
    <submittedName>
        <fullName evidence="1">Uncharacterized protein</fullName>
    </submittedName>
</protein>
<dbReference type="EMBL" id="LR796328">
    <property type="protein sequence ID" value="CAB4136897.1"/>
    <property type="molecule type" value="Genomic_DNA"/>
</dbReference>
<evidence type="ECO:0000313" key="1">
    <source>
        <dbReference type="EMBL" id="CAB4136897.1"/>
    </source>
</evidence>
<proteinExistence type="predicted"/>
<gene>
    <name evidence="1" type="ORF">UFOVP313_2</name>
</gene>
<accession>A0A6J5LV33</accession>
<reference evidence="1" key="1">
    <citation type="submission" date="2020-04" db="EMBL/GenBank/DDBJ databases">
        <authorList>
            <person name="Chiriac C."/>
            <person name="Salcher M."/>
            <person name="Ghai R."/>
            <person name="Kavagutti S V."/>
        </authorList>
    </citation>
    <scope>NUCLEOTIDE SEQUENCE</scope>
</reference>
<organism evidence="1">
    <name type="scientific">uncultured Caudovirales phage</name>
    <dbReference type="NCBI Taxonomy" id="2100421"/>
    <lineage>
        <taxon>Viruses</taxon>
        <taxon>Duplodnaviria</taxon>
        <taxon>Heunggongvirae</taxon>
        <taxon>Uroviricota</taxon>
        <taxon>Caudoviricetes</taxon>
        <taxon>Peduoviridae</taxon>
        <taxon>Maltschvirus</taxon>
        <taxon>Maltschvirus maltsch</taxon>
    </lineage>
</organism>
<sequence>MPIFSVGDLADSWASNRVWRQHWHKTASPVVSGSGFWLDLSMAAGMPKYNPYVGNALEFTPLIGNSNNGINAGLGGDSYITRYNLGGGGTASGIWPGNAMLLDYVGFYPLVDMDSTDVQVFDNTNFVSRYSSGMRVMPVTTIPQTAATPTEVRLTLVGSNNREVVSRFWINTASSAGNINCFSSATGATSGFATPFVPLSYGVFDVYQLKSVEVLSSSGGFCAFVLVRPIMESVVYDTITPYEIEFPRNKVPPRVSSGAYLNHIVCPMSAGTASGITRGHIVFARE</sequence>